<proteinExistence type="predicted"/>
<accession>A0ABU8M000</accession>
<comment type="caution">
    <text evidence="2">The sequence shown here is derived from an EMBL/GenBank/DDBJ whole genome shotgun (WGS) entry which is preliminary data.</text>
</comment>
<sequence>MSSLLYQLEALLDCSQITVVATGHVAPVMAWEDTPNGRRMGTTPELDPESQAPFQVADLLMPFGRDGKPELFGVRFASHEVPKLDPYSPAEVVGLRVRVKRPKEGRGVEVAFSADMVRPATGPQRQTRRPAEGEAA</sequence>
<gene>
    <name evidence="2" type="ORF">WCD58_03125</name>
</gene>
<dbReference type="EMBL" id="JBBEGM010000001">
    <property type="protein sequence ID" value="MEJ2860129.1"/>
    <property type="molecule type" value="Genomic_DNA"/>
</dbReference>
<feature type="region of interest" description="Disordered" evidence="1">
    <location>
        <begin position="110"/>
        <end position="136"/>
    </location>
</feature>
<evidence type="ECO:0000256" key="1">
    <source>
        <dbReference type="SAM" id="MobiDB-lite"/>
    </source>
</evidence>
<keyword evidence="3" id="KW-1185">Reference proteome</keyword>
<reference evidence="2 3" key="1">
    <citation type="submission" date="2024-03" db="EMBL/GenBank/DDBJ databases">
        <title>Actinomycetospora sp. OC33-EN07, a novel actinomycete isolated from wild orchid (Aerides multiflora).</title>
        <authorList>
            <person name="Suriyachadkun C."/>
        </authorList>
    </citation>
    <scope>NUCLEOTIDE SEQUENCE [LARGE SCALE GENOMIC DNA]</scope>
    <source>
        <strain evidence="2 3">OC33-EN07</strain>
    </source>
</reference>
<protein>
    <submittedName>
        <fullName evidence="2">Uncharacterized protein</fullName>
    </submittedName>
</protein>
<dbReference type="Proteomes" id="UP001369736">
    <property type="component" value="Unassembled WGS sequence"/>
</dbReference>
<dbReference type="RefSeq" id="WP_337699378.1">
    <property type="nucleotide sequence ID" value="NZ_JBBEGM010000001.1"/>
</dbReference>
<evidence type="ECO:0000313" key="3">
    <source>
        <dbReference type="Proteomes" id="UP001369736"/>
    </source>
</evidence>
<name>A0ABU8M000_9PSEU</name>
<evidence type="ECO:0000313" key="2">
    <source>
        <dbReference type="EMBL" id="MEJ2860129.1"/>
    </source>
</evidence>
<organism evidence="2 3">
    <name type="scientific">Actinomycetospora flava</name>
    <dbReference type="NCBI Taxonomy" id="3129232"/>
    <lineage>
        <taxon>Bacteria</taxon>
        <taxon>Bacillati</taxon>
        <taxon>Actinomycetota</taxon>
        <taxon>Actinomycetes</taxon>
        <taxon>Pseudonocardiales</taxon>
        <taxon>Pseudonocardiaceae</taxon>
        <taxon>Actinomycetospora</taxon>
    </lineage>
</organism>